<feature type="region of interest" description="Disordered" evidence="1">
    <location>
        <begin position="218"/>
        <end position="246"/>
    </location>
</feature>
<feature type="compositionally biased region" description="Acidic residues" evidence="1">
    <location>
        <begin position="227"/>
        <end position="246"/>
    </location>
</feature>
<reference evidence="2 4" key="2">
    <citation type="journal article" date="2014" name="BMC Genomics">
        <title>An improved genome release (version Mt4.0) for the model legume Medicago truncatula.</title>
        <authorList>
            <person name="Tang H."/>
            <person name="Krishnakumar V."/>
            <person name="Bidwell S."/>
            <person name="Rosen B."/>
            <person name="Chan A."/>
            <person name="Zhou S."/>
            <person name="Gentzbittel L."/>
            <person name="Childs K.L."/>
            <person name="Yandell M."/>
            <person name="Gundlach H."/>
            <person name="Mayer K.F."/>
            <person name="Schwartz D.C."/>
            <person name="Town C.D."/>
        </authorList>
    </citation>
    <scope>GENOME REANNOTATION</scope>
    <source>
        <strain evidence="2">A17</strain>
        <strain evidence="3 4">cv. Jemalong A17</strain>
    </source>
</reference>
<accession>A0A072TYF0</accession>
<proteinExistence type="predicted"/>
<dbReference type="EnsemblPlants" id="KEH22221">
    <property type="protein sequence ID" value="KEH22221"/>
    <property type="gene ID" value="MTR_7g034450"/>
</dbReference>
<reference evidence="3" key="3">
    <citation type="submission" date="2015-04" db="UniProtKB">
        <authorList>
            <consortium name="EnsemblPlants"/>
        </authorList>
    </citation>
    <scope>IDENTIFICATION</scope>
    <source>
        <strain evidence="3">cv. Jemalong A17</strain>
    </source>
</reference>
<dbReference type="HOGENOM" id="CLU_1130537_0_0_1"/>
<evidence type="ECO:0000313" key="3">
    <source>
        <dbReference type="EnsemblPlants" id="KEH22221"/>
    </source>
</evidence>
<reference evidence="2 4" key="1">
    <citation type="journal article" date="2011" name="Nature">
        <title>The Medicago genome provides insight into the evolution of rhizobial symbioses.</title>
        <authorList>
            <person name="Young N.D."/>
            <person name="Debelle F."/>
            <person name="Oldroyd G.E."/>
            <person name="Geurts R."/>
            <person name="Cannon S.B."/>
            <person name="Udvardi M.K."/>
            <person name="Benedito V.A."/>
            <person name="Mayer K.F."/>
            <person name="Gouzy J."/>
            <person name="Schoof H."/>
            <person name="Van de Peer Y."/>
            <person name="Proost S."/>
            <person name="Cook D.R."/>
            <person name="Meyers B.C."/>
            <person name="Spannagl M."/>
            <person name="Cheung F."/>
            <person name="De Mita S."/>
            <person name="Krishnakumar V."/>
            <person name="Gundlach H."/>
            <person name="Zhou S."/>
            <person name="Mudge J."/>
            <person name="Bharti A.K."/>
            <person name="Murray J.D."/>
            <person name="Naoumkina M.A."/>
            <person name="Rosen B."/>
            <person name="Silverstein K.A."/>
            <person name="Tang H."/>
            <person name="Rombauts S."/>
            <person name="Zhao P.X."/>
            <person name="Zhou P."/>
            <person name="Barbe V."/>
            <person name="Bardou P."/>
            <person name="Bechner M."/>
            <person name="Bellec A."/>
            <person name="Berger A."/>
            <person name="Berges H."/>
            <person name="Bidwell S."/>
            <person name="Bisseling T."/>
            <person name="Choisne N."/>
            <person name="Couloux A."/>
            <person name="Denny R."/>
            <person name="Deshpande S."/>
            <person name="Dai X."/>
            <person name="Doyle J.J."/>
            <person name="Dudez A.M."/>
            <person name="Farmer A.D."/>
            <person name="Fouteau S."/>
            <person name="Franken C."/>
            <person name="Gibelin C."/>
            <person name="Gish J."/>
            <person name="Goldstein S."/>
            <person name="Gonzalez A.J."/>
            <person name="Green P.J."/>
            <person name="Hallab A."/>
            <person name="Hartog M."/>
            <person name="Hua A."/>
            <person name="Humphray S.J."/>
            <person name="Jeong D.H."/>
            <person name="Jing Y."/>
            <person name="Jocker A."/>
            <person name="Kenton S.M."/>
            <person name="Kim D.J."/>
            <person name="Klee K."/>
            <person name="Lai H."/>
            <person name="Lang C."/>
            <person name="Lin S."/>
            <person name="Macmil S.L."/>
            <person name="Magdelenat G."/>
            <person name="Matthews L."/>
            <person name="McCorrison J."/>
            <person name="Monaghan E.L."/>
            <person name="Mun J.H."/>
            <person name="Najar F.Z."/>
            <person name="Nicholson C."/>
            <person name="Noirot C."/>
            <person name="O'Bleness M."/>
            <person name="Paule C.R."/>
            <person name="Poulain J."/>
            <person name="Prion F."/>
            <person name="Qin B."/>
            <person name="Qu C."/>
            <person name="Retzel E.F."/>
            <person name="Riddle C."/>
            <person name="Sallet E."/>
            <person name="Samain S."/>
            <person name="Samson N."/>
            <person name="Sanders I."/>
            <person name="Saurat O."/>
            <person name="Scarpelli C."/>
            <person name="Schiex T."/>
            <person name="Segurens B."/>
            <person name="Severin A.J."/>
            <person name="Sherrier D.J."/>
            <person name="Shi R."/>
            <person name="Sims S."/>
            <person name="Singer S.R."/>
            <person name="Sinharoy S."/>
            <person name="Sterck L."/>
            <person name="Viollet A."/>
            <person name="Wang B.B."/>
            <person name="Wang K."/>
            <person name="Wang M."/>
            <person name="Wang X."/>
            <person name="Warfsmann J."/>
            <person name="Weissenbach J."/>
            <person name="White D.D."/>
            <person name="White J.D."/>
            <person name="Wiley G.B."/>
            <person name="Wincker P."/>
            <person name="Xing Y."/>
            <person name="Yang L."/>
            <person name="Yao Z."/>
            <person name="Ying F."/>
            <person name="Zhai J."/>
            <person name="Zhou L."/>
            <person name="Zuber A."/>
            <person name="Denarie J."/>
            <person name="Dixon R.A."/>
            <person name="May G.D."/>
            <person name="Schwartz D.C."/>
            <person name="Rogers J."/>
            <person name="Quetier F."/>
            <person name="Town C.D."/>
            <person name="Roe B.A."/>
        </authorList>
    </citation>
    <scope>NUCLEOTIDE SEQUENCE [LARGE SCALE GENOMIC DNA]</scope>
    <source>
        <strain evidence="2">A17</strain>
        <strain evidence="3 4">cv. Jemalong A17</strain>
    </source>
</reference>
<organism evidence="2 4">
    <name type="scientific">Medicago truncatula</name>
    <name type="common">Barrel medic</name>
    <name type="synonym">Medicago tribuloides</name>
    <dbReference type="NCBI Taxonomy" id="3880"/>
    <lineage>
        <taxon>Eukaryota</taxon>
        <taxon>Viridiplantae</taxon>
        <taxon>Streptophyta</taxon>
        <taxon>Embryophyta</taxon>
        <taxon>Tracheophyta</taxon>
        <taxon>Spermatophyta</taxon>
        <taxon>Magnoliopsida</taxon>
        <taxon>eudicotyledons</taxon>
        <taxon>Gunneridae</taxon>
        <taxon>Pentapetalae</taxon>
        <taxon>rosids</taxon>
        <taxon>fabids</taxon>
        <taxon>Fabales</taxon>
        <taxon>Fabaceae</taxon>
        <taxon>Papilionoideae</taxon>
        <taxon>50 kb inversion clade</taxon>
        <taxon>NPAAA clade</taxon>
        <taxon>Hologalegina</taxon>
        <taxon>IRL clade</taxon>
        <taxon>Trifolieae</taxon>
        <taxon>Medicago</taxon>
    </lineage>
</organism>
<evidence type="ECO:0000313" key="2">
    <source>
        <dbReference type="EMBL" id="KEH22221.1"/>
    </source>
</evidence>
<evidence type="ECO:0000313" key="4">
    <source>
        <dbReference type="Proteomes" id="UP000002051"/>
    </source>
</evidence>
<gene>
    <name evidence="2" type="ordered locus">MTR_7g034450</name>
</gene>
<dbReference type="Proteomes" id="UP000002051">
    <property type="component" value="Unassembled WGS sequence"/>
</dbReference>
<sequence length="246" mass="28308">MLNMTTKLCYFIVSGLTRGMGQKLIQSTKPLTKEWTEDIMHLTRSSWQAKLLKVYYVPYPSNHRRKHGWCAAIKTKPRGQIETEDIIPNIEVAYQDNEMSHVSEVIEVDPITNFVDREVNGQEIDAHLLFNDTEESSSSEDNLEEANNPEDYLISLCSLSRSRSRFRSEAKPLLSQSIGRISNFRDENSNDQYLQGRKTYRAFQESVDRLFEELIASKSRRSGVEENGSDESDNPNIEEDESDDTN</sequence>
<dbReference type="EMBL" id="CM001223">
    <property type="protein sequence ID" value="KEH22221.1"/>
    <property type="molecule type" value="Genomic_DNA"/>
</dbReference>
<evidence type="ECO:0000256" key="1">
    <source>
        <dbReference type="SAM" id="MobiDB-lite"/>
    </source>
</evidence>
<protein>
    <submittedName>
        <fullName evidence="2 3">Uncharacterized protein</fullName>
    </submittedName>
</protein>
<keyword evidence="4" id="KW-1185">Reference proteome</keyword>
<name>A0A072TYF0_MEDTR</name>
<dbReference type="AlphaFoldDB" id="A0A072TYF0"/>